<protein>
    <recommendedName>
        <fullName evidence="3">Macro domain-containing protein</fullName>
    </recommendedName>
</protein>
<gene>
    <name evidence="1" type="ORF">GSLYS_00022049001</name>
</gene>
<evidence type="ECO:0000313" key="2">
    <source>
        <dbReference type="Proteomes" id="UP001497497"/>
    </source>
</evidence>
<dbReference type="Proteomes" id="UP001497497">
    <property type="component" value="Unassembled WGS sequence"/>
</dbReference>
<dbReference type="SUPFAM" id="SSF52949">
    <property type="entry name" value="Macro domain-like"/>
    <property type="match status" value="1"/>
</dbReference>
<sequence>MSHDWSNMNQGDPVPFLIVAPTVRVMQNVAATPNAYLALRAVIHAVRKHNGDHKTDQIRQVLVPGLGTAGGAMPVKRCAMQMLEAYETHVQKKHDFRLHPTSLEELGLDHYKMCMAE</sequence>
<name>A0AAV2INL4_LYMST</name>
<comment type="caution">
    <text evidence="1">The sequence shown here is derived from an EMBL/GenBank/DDBJ whole genome shotgun (WGS) entry which is preliminary data.</text>
</comment>
<accession>A0AAV2INL4</accession>
<organism evidence="1 2">
    <name type="scientific">Lymnaea stagnalis</name>
    <name type="common">Great pond snail</name>
    <name type="synonym">Helix stagnalis</name>
    <dbReference type="NCBI Taxonomy" id="6523"/>
    <lineage>
        <taxon>Eukaryota</taxon>
        <taxon>Metazoa</taxon>
        <taxon>Spiralia</taxon>
        <taxon>Lophotrochozoa</taxon>
        <taxon>Mollusca</taxon>
        <taxon>Gastropoda</taxon>
        <taxon>Heterobranchia</taxon>
        <taxon>Euthyneura</taxon>
        <taxon>Panpulmonata</taxon>
        <taxon>Hygrophila</taxon>
        <taxon>Lymnaeoidea</taxon>
        <taxon>Lymnaeidae</taxon>
        <taxon>Lymnaea</taxon>
    </lineage>
</organism>
<dbReference type="Gene3D" id="3.40.220.10">
    <property type="entry name" value="Leucine Aminopeptidase, subunit E, domain 1"/>
    <property type="match status" value="1"/>
</dbReference>
<reference evidence="1 2" key="1">
    <citation type="submission" date="2024-04" db="EMBL/GenBank/DDBJ databases">
        <authorList>
            <consortium name="Genoscope - CEA"/>
            <person name="William W."/>
        </authorList>
    </citation>
    <scope>NUCLEOTIDE SEQUENCE [LARGE SCALE GENOMIC DNA]</scope>
</reference>
<dbReference type="AlphaFoldDB" id="A0AAV2INL4"/>
<dbReference type="EMBL" id="CAXITT010001625">
    <property type="protein sequence ID" value="CAL1548732.1"/>
    <property type="molecule type" value="Genomic_DNA"/>
</dbReference>
<evidence type="ECO:0008006" key="3">
    <source>
        <dbReference type="Google" id="ProtNLM"/>
    </source>
</evidence>
<proteinExistence type="predicted"/>
<evidence type="ECO:0000313" key="1">
    <source>
        <dbReference type="EMBL" id="CAL1548732.1"/>
    </source>
</evidence>
<keyword evidence="2" id="KW-1185">Reference proteome</keyword>
<dbReference type="InterPro" id="IPR043472">
    <property type="entry name" value="Macro_dom-like"/>
</dbReference>